<name>A0AAD8J418_9APIA</name>
<proteinExistence type="predicted"/>
<reference evidence="1" key="2">
    <citation type="submission" date="2023-05" db="EMBL/GenBank/DDBJ databases">
        <authorList>
            <person name="Schelkunov M.I."/>
        </authorList>
    </citation>
    <scope>NUCLEOTIDE SEQUENCE</scope>
    <source>
        <strain evidence="1">Hsosn_3</strain>
        <tissue evidence="1">Leaf</tissue>
    </source>
</reference>
<gene>
    <name evidence="1" type="ORF">POM88_006724</name>
</gene>
<reference evidence="1" key="1">
    <citation type="submission" date="2023-02" db="EMBL/GenBank/DDBJ databases">
        <title>Genome of toxic invasive species Heracleum sosnowskyi carries increased number of genes despite the absence of recent whole-genome duplications.</title>
        <authorList>
            <person name="Schelkunov M."/>
            <person name="Shtratnikova V."/>
            <person name="Makarenko M."/>
            <person name="Klepikova A."/>
            <person name="Omelchenko D."/>
            <person name="Novikova G."/>
            <person name="Obukhova E."/>
            <person name="Bogdanov V."/>
            <person name="Penin A."/>
            <person name="Logacheva M."/>
        </authorList>
    </citation>
    <scope>NUCLEOTIDE SEQUENCE</scope>
    <source>
        <strain evidence="1">Hsosn_3</strain>
        <tissue evidence="1">Leaf</tissue>
    </source>
</reference>
<dbReference type="AlphaFoldDB" id="A0AAD8J418"/>
<accession>A0AAD8J418</accession>
<comment type="caution">
    <text evidence="1">The sequence shown here is derived from an EMBL/GenBank/DDBJ whole genome shotgun (WGS) entry which is preliminary data.</text>
</comment>
<dbReference type="EMBL" id="JAUIZM010000002">
    <property type="protein sequence ID" value="KAK1396861.1"/>
    <property type="molecule type" value="Genomic_DNA"/>
</dbReference>
<evidence type="ECO:0000313" key="2">
    <source>
        <dbReference type="Proteomes" id="UP001237642"/>
    </source>
</evidence>
<organism evidence="1 2">
    <name type="scientific">Heracleum sosnowskyi</name>
    <dbReference type="NCBI Taxonomy" id="360622"/>
    <lineage>
        <taxon>Eukaryota</taxon>
        <taxon>Viridiplantae</taxon>
        <taxon>Streptophyta</taxon>
        <taxon>Embryophyta</taxon>
        <taxon>Tracheophyta</taxon>
        <taxon>Spermatophyta</taxon>
        <taxon>Magnoliopsida</taxon>
        <taxon>eudicotyledons</taxon>
        <taxon>Gunneridae</taxon>
        <taxon>Pentapetalae</taxon>
        <taxon>asterids</taxon>
        <taxon>campanulids</taxon>
        <taxon>Apiales</taxon>
        <taxon>Apiaceae</taxon>
        <taxon>Apioideae</taxon>
        <taxon>apioid superclade</taxon>
        <taxon>Tordylieae</taxon>
        <taxon>Tordyliinae</taxon>
        <taxon>Heracleum</taxon>
    </lineage>
</organism>
<protein>
    <submittedName>
        <fullName evidence="1">Uncharacterized protein</fullName>
    </submittedName>
</protein>
<dbReference type="Proteomes" id="UP001237642">
    <property type="component" value="Unassembled WGS sequence"/>
</dbReference>
<keyword evidence="2" id="KW-1185">Reference proteome</keyword>
<sequence>MGYLVGRSRDCAEDIRIKCNFKFEVHVMISNYFCPTFPIFHRVMAHMVYILSGTCGEVWSEFSWKAFQNLRVVLGYFLHQLFCFEFSSRWSAWIPNLVKSISIVTF</sequence>
<evidence type="ECO:0000313" key="1">
    <source>
        <dbReference type="EMBL" id="KAK1396861.1"/>
    </source>
</evidence>